<protein>
    <submittedName>
        <fullName evidence="1">Uncharacterized protein</fullName>
    </submittedName>
</protein>
<accession>A0A8J5EMS0</accession>
<reference evidence="1 2" key="1">
    <citation type="submission" date="2020-08" db="EMBL/GenBank/DDBJ databases">
        <title>Plant Genome Project.</title>
        <authorList>
            <person name="Zhang R.-G."/>
        </authorList>
    </citation>
    <scope>NUCLEOTIDE SEQUENCE [LARGE SCALE GENOMIC DNA]</scope>
    <source>
        <tissue evidence="1">Rhizome</tissue>
    </source>
</reference>
<dbReference type="EMBL" id="JACMSC010000022">
    <property type="protein sequence ID" value="KAG6469198.1"/>
    <property type="molecule type" value="Genomic_DNA"/>
</dbReference>
<proteinExistence type="predicted"/>
<comment type="caution">
    <text evidence="1">The sequence shown here is derived from an EMBL/GenBank/DDBJ whole genome shotgun (WGS) entry which is preliminary data.</text>
</comment>
<sequence length="170" mass="19545">MVCFFLHYGFTGPAESCLNRRASSEGKKWTKTRGLECGESPRSGVRARDSPRRWRITSRLIVTCTPLSLTRPHRIRRRILPPALIRRQIFLVLAQRSEPIEDPASTLNPFLFHLILFDDMQSTEDFHNARAGDSFSLWKSLFPGSFLHTIVNLYYIGAGTFDKCIQMWVA</sequence>
<gene>
    <name evidence="1" type="ORF">ZIOFF_073903</name>
</gene>
<evidence type="ECO:0000313" key="1">
    <source>
        <dbReference type="EMBL" id="KAG6469198.1"/>
    </source>
</evidence>
<name>A0A8J5EMS0_ZINOF</name>
<dbReference type="AlphaFoldDB" id="A0A8J5EMS0"/>
<organism evidence="1 2">
    <name type="scientific">Zingiber officinale</name>
    <name type="common">Ginger</name>
    <name type="synonym">Amomum zingiber</name>
    <dbReference type="NCBI Taxonomy" id="94328"/>
    <lineage>
        <taxon>Eukaryota</taxon>
        <taxon>Viridiplantae</taxon>
        <taxon>Streptophyta</taxon>
        <taxon>Embryophyta</taxon>
        <taxon>Tracheophyta</taxon>
        <taxon>Spermatophyta</taxon>
        <taxon>Magnoliopsida</taxon>
        <taxon>Liliopsida</taxon>
        <taxon>Zingiberales</taxon>
        <taxon>Zingiberaceae</taxon>
        <taxon>Zingiber</taxon>
    </lineage>
</organism>
<keyword evidence="2" id="KW-1185">Reference proteome</keyword>
<evidence type="ECO:0000313" key="2">
    <source>
        <dbReference type="Proteomes" id="UP000734854"/>
    </source>
</evidence>
<dbReference type="Proteomes" id="UP000734854">
    <property type="component" value="Unassembled WGS sequence"/>
</dbReference>